<dbReference type="EC" id="3.1.2.22" evidence="2"/>
<evidence type="ECO:0000313" key="12">
    <source>
        <dbReference type="Proteomes" id="UP000256328"/>
    </source>
</evidence>
<keyword evidence="6" id="KW-0276">Fatty acid metabolism</keyword>
<comment type="function">
    <text evidence="7">Hydrolyzes fatty acids from S-acylated cysteine residues in proteins with a strong preference for palmitoylated G-alpha proteins over other acyl substrates. Mediates the deacylation of G-alpha proteins such as GPA1 in vivo, but has weak or no activity toward palmitoylated Ras proteins. Has weak lysophospholipase activity in vitro; however such activity may not exist in vivo.</text>
</comment>
<protein>
    <recommendedName>
        <fullName evidence="3">Acyl-protein thioesterase 1</fullName>
        <ecNumber evidence="2">3.1.2.22</ecNumber>
    </recommendedName>
    <alternativeName>
        <fullName evidence="8">Palmitoyl-protein hydrolase</fullName>
    </alternativeName>
</protein>
<organism evidence="11 12">
    <name type="scientific">Coleophoma crateriformis</name>
    <dbReference type="NCBI Taxonomy" id="565419"/>
    <lineage>
        <taxon>Eukaryota</taxon>
        <taxon>Fungi</taxon>
        <taxon>Dikarya</taxon>
        <taxon>Ascomycota</taxon>
        <taxon>Pezizomycotina</taxon>
        <taxon>Leotiomycetes</taxon>
        <taxon>Helotiales</taxon>
        <taxon>Dermateaceae</taxon>
        <taxon>Coleophoma</taxon>
    </lineage>
</organism>
<feature type="domain" description="Phospholipase/carboxylesterase/thioesterase" evidence="10">
    <location>
        <begin position="4"/>
        <end position="227"/>
    </location>
</feature>
<evidence type="ECO:0000256" key="1">
    <source>
        <dbReference type="ARBA" id="ARBA00006499"/>
    </source>
</evidence>
<dbReference type="AlphaFoldDB" id="A0A3D8QBE1"/>
<dbReference type="GO" id="GO:0006631">
    <property type="term" value="P:fatty acid metabolic process"/>
    <property type="evidence" value="ECO:0007669"/>
    <property type="project" value="UniProtKB-KW"/>
</dbReference>
<evidence type="ECO:0000256" key="9">
    <source>
        <dbReference type="ARBA" id="ARBA00047337"/>
    </source>
</evidence>
<dbReference type="Pfam" id="PF02230">
    <property type="entry name" value="Abhydrolase_2"/>
    <property type="match status" value="1"/>
</dbReference>
<gene>
    <name evidence="11" type="ORF">BP5796_11975</name>
</gene>
<evidence type="ECO:0000256" key="8">
    <source>
        <dbReference type="ARBA" id="ARBA00031195"/>
    </source>
</evidence>
<dbReference type="SUPFAM" id="SSF53474">
    <property type="entry name" value="alpha/beta-Hydrolases"/>
    <property type="match status" value="1"/>
</dbReference>
<comment type="catalytic activity">
    <reaction evidence="9">
        <text>S-hexadecanoyl-L-cysteinyl-[protein] + H2O = L-cysteinyl-[protein] + hexadecanoate + H(+)</text>
        <dbReference type="Rhea" id="RHEA:19233"/>
        <dbReference type="Rhea" id="RHEA-COMP:10131"/>
        <dbReference type="Rhea" id="RHEA-COMP:11032"/>
        <dbReference type="ChEBI" id="CHEBI:7896"/>
        <dbReference type="ChEBI" id="CHEBI:15377"/>
        <dbReference type="ChEBI" id="CHEBI:15378"/>
        <dbReference type="ChEBI" id="CHEBI:29950"/>
        <dbReference type="ChEBI" id="CHEBI:74151"/>
        <dbReference type="EC" id="3.1.2.22"/>
    </reaction>
</comment>
<keyword evidence="12" id="KW-1185">Reference proteome</keyword>
<evidence type="ECO:0000256" key="4">
    <source>
        <dbReference type="ARBA" id="ARBA00022487"/>
    </source>
</evidence>
<keyword evidence="6" id="KW-0443">Lipid metabolism</keyword>
<reference evidence="11 12" key="1">
    <citation type="journal article" date="2018" name="IMA Fungus">
        <title>IMA Genome-F 9: Draft genome sequence of Annulohypoxylon stygium, Aspergillus mulundensis, Berkeleyomyces basicola (syn. Thielaviopsis basicola), Ceratocystis smalleyi, two Cercospora beticola strains, Coleophoma cylindrospora, Fusarium fracticaudum, Phialophora cf. hyalina, and Morchella septimelata.</title>
        <authorList>
            <person name="Wingfield B.D."/>
            <person name="Bills G.F."/>
            <person name="Dong Y."/>
            <person name="Huang W."/>
            <person name="Nel W.J."/>
            <person name="Swalarsk-Parry B.S."/>
            <person name="Vaghefi N."/>
            <person name="Wilken P.M."/>
            <person name="An Z."/>
            <person name="de Beer Z.W."/>
            <person name="De Vos L."/>
            <person name="Chen L."/>
            <person name="Duong T.A."/>
            <person name="Gao Y."/>
            <person name="Hammerbacher A."/>
            <person name="Kikkert J.R."/>
            <person name="Li Y."/>
            <person name="Li H."/>
            <person name="Li K."/>
            <person name="Li Q."/>
            <person name="Liu X."/>
            <person name="Ma X."/>
            <person name="Naidoo K."/>
            <person name="Pethybridge S.J."/>
            <person name="Sun J."/>
            <person name="Steenkamp E.T."/>
            <person name="van der Nest M.A."/>
            <person name="van Wyk S."/>
            <person name="Wingfield M.J."/>
            <person name="Xiong C."/>
            <person name="Yue Q."/>
            <person name="Zhang X."/>
        </authorList>
    </citation>
    <scope>NUCLEOTIDE SEQUENCE [LARGE SCALE GENOMIC DNA]</scope>
    <source>
        <strain evidence="11 12">BP5796</strain>
    </source>
</reference>
<dbReference type="InterPro" id="IPR050565">
    <property type="entry name" value="LYPA1-2/EST-like"/>
</dbReference>
<comment type="similarity">
    <text evidence="1">Belongs to the AB hydrolase superfamily. AB hydrolase 2 family.</text>
</comment>
<dbReference type="InterPro" id="IPR003140">
    <property type="entry name" value="PLipase/COase/thioEstase"/>
</dbReference>
<evidence type="ECO:0000256" key="7">
    <source>
        <dbReference type="ARBA" id="ARBA00029392"/>
    </source>
</evidence>
<dbReference type="GO" id="GO:0005737">
    <property type="term" value="C:cytoplasm"/>
    <property type="evidence" value="ECO:0007669"/>
    <property type="project" value="TreeGrafter"/>
</dbReference>
<keyword evidence="5" id="KW-0378">Hydrolase</keyword>
<dbReference type="Gene3D" id="3.40.50.1820">
    <property type="entry name" value="alpha/beta hydrolase"/>
    <property type="match status" value="1"/>
</dbReference>
<evidence type="ECO:0000256" key="6">
    <source>
        <dbReference type="ARBA" id="ARBA00022832"/>
    </source>
</evidence>
<dbReference type="PANTHER" id="PTHR10655">
    <property type="entry name" value="LYSOPHOSPHOLIPASE-RELATED"/>
    <property type="match status" value="1"/>
</dbReference>
<dbReference type="EMBL" id="PDLN01000020">
    <property type="protein sequence ID" value="RDW59051.1"/>
    <property type="molecule type" value="Genomic_DNA"/>
</dbReference>
<dbReference type="GO" id="GO:0008474">
    <property type="term" value="F:palmitoyl-(protein) hydrolase activity"/>
    <property type="evidence" value="ECO:0007669"/>
    <property type="project" value="UniProtKB-EC"/>
</dbReference>
<keyword evidence="4" id="KW-0719">Serine esterase</keyword>
<evidence type="ECO:0000313" key="11">
    <source>
        <dbReference type="EMBL" id="RDW59051.1"/>
    </source>
</evidence>
<dbReference type="PANTHER" id="PTHR10655:SF17">
    <property type="entry name" value="LYSOPHOSPHOLIPASE-LIKE PROTEIN 1"/>
    <property type="match status" value="1"/>
</dbReference>
<sequence>MSAVTIPAITQHTATVIMAHGLGDSGAGWVSLAENWRRQQKFLGVKFIFPNAPSIPITLNNGMSMPAWFDIRRPRIAPKFSELHIGLEDQAGILKSRDYFHQLIQAEIDAGIPSSSIFLGGFSQGGAMSLFAGITAPTKLGGIFGLSCFLPLHSKLEDFLPTKRPNQATPIFMGHGDSDPMVRLDWAQASAEILEKAGWKVDLQVYPGMAHSTTPREIVAVENYINARLAESTPVNQK</sequence>
<evidence type="ECO:0000259" key="10">
    <source>
        <dbReference type="Pfam" id="PF02230"/>
    </source>
</evidence>
<name>A0A3D8QBE1_9HELO</name>
<evidence type="ECO:0000256" key="3">
    <source>
        <dbReference type="ARBA" id="ARBA00014923"/>
    </source>
</evidence>
<accession>A0A3D8QBE1</accession>
<evidence type="ECO:0000256" key="5">
    <source>
        <dbReference type="ARBA" id="ARBA00022801"/>
    </source>
</evidence>
<comment type="caution">
    <text evidence="11">The sequence shown here is derived from an EMBL/GenBank/DDBJ whole genome shotgun (WGS) entry which is preliminary data.</text>
</comment>
<proteinExistence type="inferred from homology"/>
<evidence type="ECO:0000256" key="2">
    <source>
        <dbReference type="ARBA" id="ARBA00012423"/>
    </source>
</evidence>
<dbReference type="OrthoDB" id="2418081at2759"/>
<dbReference type="InterPro" id="IPR029058">
    <property type="entry name" value="AB_hydrolase_fold"/>
</dbReference>
<dbReference type="GO" id="GO:0052689">
    <property type="term" value="F:carboxylic ester hydrolase activity"/>
    <property type="evidence" value="ECO:0007669"/>
    <property type="project" value="UniProtKB-KW"/>
</dbReference>
<dbReference type="Proteomes" id="UP000256328">
    <property type="component" value="Unassembled WGS sequence"/>
</dbReference>